<evidence type="ECO:0000256" key="2">
    <source>
        <dbReference type="SAM" id="Phobius"/>
    </source>
</evidence>
<dbReference type="Gene3D" id="3.40.50.150">
    <property type="entry name" value="Vaccinia Virus protein VP39"/>
    <property type="match status" value="1"/>
</dbReference>
<dbReference type="GO" id="GO:0008168">
    <property type="term" value="F:methyltransferase activity"/>
    <property type="evidence" value="ECO:0007669"/>
    <property type="project" value="UniProtKB-KW"/>
</dbReference>
<organism evidence="3 4">
    <name type="scientific">Nitratidesulfovibrio vulgaris (strain DP4)</name>
    <name type="common">Desulfovibrio vulgaris</name>
    <dbReference type="NCBI Taxonomy" id="391774"/>
    <lineage>
        <taxon>Bacteria</taxon>
        <taxon>Pseudomonadati</taxon>
        <taxon>Thermodesulfobacteriota</taxon>
        <taxon>Desulfovibrionia</taxon>
        <taxon>Desulfovibrionales</taxon>
        <taxon>Desulfovibrionaceae</taxon>
        <taxon>Nitratidesulfovibrio</taxon>
    </lineage>
</organism>
<dbReference type="HOGENOM" id="CLU_068669_0_1_7"/>
<feature type="compositionally biased region" description="Basic and acidic residues" evidence="1">
    <location>
        <begin position="23"/>
        <end position="37"/>
    </location>
</feature>
<feature type="region of interest" description="Disordered" evidence="1">
    <location>
        <begin position="1"/>
        <end position="40"/>
    </location>
</feature>
<sequence>MKDATNDRMHGSADAAGRPTEGPAERPTERPTERVEENAGDMPHGHCPLCAVRLAPAFAHVPDYEYGAEGDFGFGHCADCGLLVLEPQPGIEQLKAAYPPHYHGFHTGAKGLVGLLYRLVYGLRVRAYGRLLPRGGRLLDVGCADAAYFDALVKARPDVVPEGVEFIDDIAQRARDRGFRVVTGTLADMKDAEPYDVIIMNNLIEHVTDPVAELEQAVRLLRPGGHIVVETPNTDSWDYVVAGRWWGGLHVPRHTYLFGPVSLDRLAALCGLRLASRTFQPNTDHWALSVQNRLQATPSTRRPLTRGRAWYYKWLLLAFLPLNIVQAWLRKSGSFVSVYRRF</sequence>
<evidence type="ECO:0000313" key="3">
    <source>
        <dbReference type="EMBL" id="ABM27378.1"/>
    </source>
</evidence>
<dbReference type="EMBL" id="CP000527">
    <property type="protein sequence ID" value="ABM27378.1"/>
    <property type="molecule type" value="Genomic_DNA"/>
</dbReference>
<gene>
    <name evidence="3" type="ordered locus">Dvul_0355</name>
</gene>
<feature type="compositionally biased region" description="Basic and acidic residues" evidence="1">
    <location>
        <begin position="1"/>
        <end position="11"/>
    </location>
</feature>
<dbReference type="CDD" id="cd02440">
    <property type="entry name" value="AdoMet_MTases"/>
    <property type="match status" value="1"/>
</dbReference>
<protein>
    <submittedName>
        <fullName evidence="3">Methyltransferase type 12</fullName>
    </submittedName>
</protein>
<evidence type="ECO:0000313" key="4">
    <source>
        <dbReference type="Proteomes" id="UP000009173"/>
    </source>
</evidence>
<feature type="transmembrane region" description="Helical" evidence="2">
    <location>
        <begin position="310"/>
        <end position="329"/>
    </location>
</feature>
<evidence type="ECO:0000256" key="1">
    <source>
        <dbReference type="SAM" id="MobiDB-lite"/>
    </source>
</evidence>
<dbReference type="AlphaFoldDB" id="A0A0H3A7E5"/>
<dbReference type="PANTHER" id="PTHR43861">
    <property type="entry name" value="TRANS-ACONITATE 2-METHYLTRANSFERASE-RELATED"/>
    <property type="match status" value="1"/>
</dbReference>
<keyword evidence="2" id="KW-0812">Transmembrane</keyword>
<name>A0A0H3A7E5_NITV4</name>
<keyword evidence="3" id="KW-0808">Transferase</keyword>
<accession>A0A0H3A7E5</accession>
<keyword evidence="2" id="KW-0472">Membrane</keyword>
<dbReference type="Proteomes" id="UP000009173">
    <property type="component" value="Chromosome"/>
</dbReference>
<reference evidence="4" key="1">
    <citation type="journal article" date="2009" name="Environ. Microbiol.">
        <title>Contribution of mobile genetic elements to Desulfovibrio vulgaris genome plasticity.</title>
        <authorList>
            <person name="Walker C.B."/>
            <person name="Stolyar S."/>
            <person name="Chivian D."/>
            <person name="Pinel N."/>
            <person name="Gabster J.A."/>
            <person name="Dehal P.S."/>
            <person name="He Z."/>
            <person name="Yang Z.K."/>
            <person name="Yen H.C."/>
            <person name="Zhou J."/>
            <person name="Wall J.D."/>
            <person name="Hazen T.C."/>
            <person name="Arkin A.P."/>
            <person name="Stahl D.A."/>
        </authorList>
    </citation>
    <scope>NUCLEOTIDE SEQUENCE [LARGE SCALE GENOMIC DNA]</scope>
    <source>
        <strain evidence="4">DP4</strain>
    </source>
</reference>
<dbReference type="SUPFAM" id="SSF53335">
    <property type="entry name" value="S-adenosyl-L-methionine-dependent methyltransferases"/>
    <property type="match status" value="1"/>
</dbReference>
<keyword evidence="2" id="KW-1133">Transmembrane helix</keyword>
<dbReference type="RefSeq" id="WP_011791561.1">
    <property type="nucleotide sequence ID" value="NC_008751.1"/>
</dbReference>
<dbReference type="InterPro" id="IPR029063">
    <property type="entry name" value="SAM-dependent_MTases_sf"/>
</dbReference>
<proteinExistence type="predicted"/>
<dbReference type="Pfam" id="PF13489">
    <property type="entry name" value="Methyltransf_23"/>
    <property type="match status" value="1"/>
</dbReference>
<dbReference type="GO" id="GO:0032259">
    <property type="term" value="P:methylation"/>
    <property type="evidence" value="ECO:0007669"/>
    <property type="project" value="UniProtKB-KW"/>
</dbReference>
<dbReference type="KEGG" id="dvl:Dvul_0355"/>
<keyword evidence="3" id="KW-0489">Methyltransferase</keyword>